<proteinExistence type="predicted"/>
<comment type="caution">
    <text evidence="1">The sequence shown here is derived from an EMBL/GenBank/DDBJ whole genome shotgun (WGS) entry which is preliminary data.</text>
</comment>
<reference evidence="2" key="1">
    <citation type="submission" date="2013-09" db="EMBL/GenBank/DDBJ databases">
        <title>Corchorus olitorius genome sequencing.</title>
        <authorList>
            <person name="Alam M."/>
            <person name="Haque M.S."/>
            <person name="Islam M.S."/>
            <person name="Emdad E.M."/>
            <person name="Islam M.M."/>
            <person name="Ahmed B."/>
            <person name="Halim A."/>
            <person name="Hossen Q.M.M."/>
            <person name="Hossain M.Z."/>
            <person name="Ahmed R."/>
            <person name="Khan M.M."/>
            <person name="Islam R."/>
            <person name="Rashid M.M."/>
            <person name="Khan S.A."/>
            <person name="Rahman M.S."/>
            <person name="Alam M."/>
            <person name="Yahiya A.S."/>
            <person name="Khan M.S."/>
            <person name="Azam M.S."/>
            <person name="Haque T."/>
            <person name="Lashkar M.Z.H."/>
            <person name="Akhand A.I."/>
            <person name="Morshed G."/>
            <person name="Roy S."/>
            <person name="Uddin K.S."/>
            <person name="Rabeya T."/>
            <person name="Hossain A.S."/>
            <person name="Chowdhury A."/>
            <person name="Snigdha A.R."/>
            <person name="Mortoza M.S."/>
            <person name="Matin S.A."/>
            <person name="Hoque S.M.E."/>
            <person name="Islam M.K."/>
            <person name="Roy D.K."/>
            <person name="Haider R."/>
            <person name="Moosa M.M."/>
            <person name="Elias S.M."/>
            <person name="Hasan A.M."/>
            <person name="Jahan S."/>
            <person name="Shafiuddin M."/>
            <person name="Mahmood N."/>
            <person name="Shommy N.S."/>
        </authorList>
    </citation>
    <scope>NUCLEOTIDE SEQUENCE [LARGE SCALE GENOMIC DNA]</scope>
    <source>
        <strain evidence="2">cv. O-4</strain>
    </source>
</reference>
<dbReference type="AlphaFoldDB" id="A0A1R3L1Q6"/>
<protein>
    <submittedName>
        <fullName evidence="1">Cathepsin E</fullName>
    </submittedName>
</protein>
<gene>
    <name evidence="1" type="ORF">COLO4_01967</name>
</gene>
<organism evidence="1 2">
    <name type="scientific">Corchorus olitorius</name>
    <dbReference type="NCBI Taxonomy" id="93759"/>
    <lineage>
        <taxon>Eukaryota</taxon>
        <taxon>Viridiplantae</taxon>
        <taxon>Streptophyta</taxon>
        <taxon>Embryophyta</taxon>
        <taxon>Tracheophyta</taxon>
        <taxon>Spermatophyta</taxon>
        <taxon>Magnoliopsida</taxon>
        <taxon>eudicotyledons</taxon>
        <taxon>Gunneridae</taxon>
        <taxon>Pentapetalae</taxon>
        <taxon>rosids</taxon>
        <taxon>malvids</taxon>
        <taxon>Malvales</taxon>
        <taxon>Malvaceae</taxon>
        <taxon>Grewioideae</taxon>
        <taxon>Apeibeae</taxon>
        <taxon>Corchorus</taxon>
    </lineage>
</organism>
<keyword evidence="2" id="KW-1185">Reference proteome</keyword>
<accession>A0A1R3L1Q6</accession>
<sequence>MASYEALCVGSFIKRFNLELFIIIDAYDLPVTFHFKEL</sequence>
<name>A0A1R3L1Q6_9ROSI</name>
<evidence type="ECO:0000313" key="2">
    <source>
        <dbReference type="Proteomes" id="UP000187203"/>
    </source>
</evidence>
<evidence type="ECO:0000313" key="1">
    <source>
        <dbReference type="EMBL" id="OMP13272.1"/>
    </source>
</evidence>
<dbReference type="EMBL" id="AWUE01004701">
    <property type="protein sequence ID" value="OMP13272.1"/>
    <property type="molecule type" value="Genomic_DNA"/>
</dbReference>
<dbReference type="Proteomes" id="UP000187203">
    <property type="component" value="Unassembled WGS sequence"/>
</dbReference>